<organism evidence="1 2">
    <name type="scientific">Weissella kandleri</name>
    <dbReference type="NCBI Taxonomy" id="1616"/>
    <lineage>
        <taxon>Bacteria</taxon>
        <taxon>Bacillati</taxon>
        <taxon>Bacillota</taxon>
        <taxon>Bacilli</taxon>
        <taxon>Lactobacillales</taxon>
        <taxon>Lactobacillaceae</taxon>
        <taxon>Weissella</taxon>
    </lineage>
</organism>
<dbReference type="OrthoDB" id="9810153at2"/>
<accession>A0A0R2JDU4</accession>
<comment type="caution">
    <text evidence="1">The sequence shown here is derived from an EMBL/GenBank/DDBJ whole genome shotgun (WGS) entry which is preliminary data.</text>
</comment>
<evidence type="ECO:0000313" key="2">
    <source>
        <dbReference type="Proteomes" id="UP000051655"/>
    </source>
</evidence>
<dbReference type="InterPro" id="IPR009343">
    <property type="entry name" value="DUF1002"/>
</dbReference>
<name>A0A0R2JDU4_9LACO</name>
<dbReference type="AlphaFoldDB" id="A0A0R2JDU4"/>
<protein>
    <recommendedName>
        <fullName evidence="3">DUF1002 domain-containing protein</fullName>
    </recommendedName>
</protein>
<dbReference type="EMBL" id="JQBP01000001">
    <property type="protein sequence ID" value="KRN75544.1"/>
    <property type="molecule type" value="Genomic_DNA"/>
</dbReference>
<dbReference type="PATRIC" id="fig|1616.3.peg.25"/>
<evidence type="ECO:0008006" key="3">
    <source>
        <dbReference type="Google" id="ProtNLM"/>
    </source>
</evidence>
<dbReference type="RefSeq" id="WP_057753191.1">
    <property type="nucleotide sequence ID" value="NZ_JQBP01000001.1"/>
</dbReference>
<reference evidence="1 2" key="1">
    <citation type="journal article" date="2015" name="Genome Announc.">
        <title>Expanding the biotechnology potential of lactobacilli through comparative genomics of 213 strains and associated genera.</title>
        <authorList>
            <person name="Sun Z."/>
            <person name="Harris H.M."/>
            <person name="McCann A."/>
            <person name="Guo C."/>
            <person name="Argimon S."/>
            <person name="Zhang W."/>
            <person name="Yang X."/>
            <person name="Jeffery I.B."/>
            <person name="Cooney J.C."/>
            <person name="Kagawa T.F."/>
            <person name="Liu W."/>
            <person name="Song Y."/>
            <person name="Salvetti E."/>
            <person name="Wrobel A."/>
            <person name="Rasinkangas P."/>
            <person name="Parkhill J."/>
            <person name="Rea M.C."/>
            <person name="O'Sullivan O."/>
            <person name="Ritari J."/>
            <person name="Douillard F.P."/>
            <person name="Paul Ross R."/>
            <person name="Yang R."/>
            <person name="Briner A.E."/>
            <person name="Felis G.E."/>
            <person name="de Vos W.M."/>
            <person name="Barrangou R."/>
            <person name="Klaenhammer T.R."/>
            <person name="Caufield P.W."/>
            <person name="Cui Y."/>
            <person name="Zhang H."/>
            <person name="O'Toole P.W."/>
        </authorList>
    </citation>
    <scope>NUCLEOTIDE SEQUENCE [LARGE SCALE GENOMIC DNA]</scope>
    <source>
        <strain evidence="1 2">DSM 20593</strain>
    </source>
</reference>
<dbReference type="STRING" id="1616.IV73_GL000025"/>
<gene>
    <name evidence="1" type="ORF">IV73_GL000025</name>
</gene>
<sequence length="319" mass="33106">MQMKRTLTGFVVGVTVVGALSGLMGVQAATQTQTKQLSQAYVVIGSGNNDQAGMLKKLDPNGKAKQITVNGADGDQYLNLQGVSDSAMISSVSVAPAEPGSGTLVNLQKYNGEDNITKVTAQQYAMAATLAGVNDVIITVTSNQAVSGESALAGVYKALASDGTNLDDNNTTAANDLLSATSQAQSEVGDKNAGKLSGSVTDTAAEIADNKQQGNEMTNSDITNSLNNNLNNNNINISINAQQQIVKALETFQQAPIASSASFIDNAKKQAKHLKGSTGDIMAKAGDFLNSEDASNLKAQATGFWAKIKTFFAGLFNQN</sequence>
<proteinExistence type="predicted"/>
<keyword evidence="2" id="KW-1185">Reference proteome</keyword>
<evidence type="ECO:0000313" key="1">
    <source>
        <dbReference type="EMBL" id="KRN75544.1"/>
    </source>
</evidence>
<dbReference type="Pfam" id="PF06207">
    <property type="entry name" value="DUF1002"/>
    <property type="match status" value="1"/>
</dbReference>
<dbReference type="Proteomes" id="UP000051655">
    <property type="component" value="Unassembled WGS sequence"/>
</dbReference>